<name>A0A0F9AXB1_9ZZZZ</name>
<evidence type="ECO:0000313" key="2">
    <source>
        <dbReference type="EMBL" id="KKK76946.1"/>
    </source>
</evidence>
<proteinExistence type="predicted"/>
<dbReference type="PROSITE" id="PS51257">
    <property type="entry name" value="PROKAR_LIPOPROTEIN"/>
    <property type="match status" value="1"/>
</dbReference>
<protein>
    <submittedName>
        <fullName evidence="2">Uncharacterized protein</fullName>
    </submittedName>
</protein>
<dbReference type="EMBL" id="LAZR01055185">
    <property type="protein sequence ID" value="KKK76946.1"/>
    <property type="molecule type" value="Genomic_DNA"/>
</dbReference>
<evidence type="ECO:0000256" key="1">
    <source>
        <dbReference type="SAM" id="MobiDB-lite"/>
    </source>
</evidence>
<comment type="caution">
    <text evidence="2">The sequence shown here is derived from an EMBL/GenBank/DDBJ whole genome shotgun (WGS) entry which is preliminary data.</text>
</comment>
<feature type="non-terminal residue" evidence="2">
    <location>
        <position position="162"/>
    </location>
</feature>
<accession>A0A0F9AXB1</accession>
<reference evidence="2" key="1">
    <citation type="journal article" date="2015" name="Nature">
        <title>Complex archaea that bridge the gap between prokaryotes and eukaryotes.</title>
        <authorList>
            <person name="Spang A."/>
            <person name="Saw J.H."/>
            <person name="Jorgensen S.L."/>
            <person name="Zaremba-Niedzwiedzka K."/>
            <person name="Martijn J."/>
            <person name="Lind A.E."/>
            <person name="van Eijk R."/>
            <person name="Schleper C."/>
            <person name="Guy L."/>
            <person name="Ettema T.J."/>
        </authorList>
    </citation>
    <scope>NUCLEOTIDE SEQUENCE</scope>
</reference>
<organism evidence="2">
    <name type="scientific">marine sediment metagenome</name>
    <dbReference type="NCBI Taxonomy" id="412755"/>
    <lineage>
        <taxon>unclassified sequences</taxon>
        <taxon>metagenomes</taxon>
        <taxon>ecological metagenomes</taxon>
    </lineage>
</organism>
<feature type="region of interest" description="Disordered" evidence="1">
    <location>
        <begin position="93"/>
        <end position="112"/>
    </location>
</feature>
<gene>
    <name evidence="2" type="ORF">LCGC14_2858530</name>
</gene>
<dbReference type="AlphaFoldDB" id="A0A0F9AXB1"/>
<feature type="compositionally biased region" description="Polar residues" evidence="1">
    <location>
        <begin position="103"/>
        <end position="112"/>
    </location>
</feature>
<sequence>MKTSNLTINTNKPRSLLPHIAPVLALSCVSTLALAFDGPNTDYSTDRQHYRVWDEALEPVELVNSILCFTAQMRANDFVNAGPYVELVDDSQCFDDEDDSGDTAQSSGASNQPSFMEVVVDATRASDTSPVEVAVWIPGMGAGDDGEQAIKFKAVVSAGPSA</sequence>